<gene>
    <name evidence="3" type="ORF">PHYBLDRAFT_187590</name>
</gene>
<dbReference type="Proteomes" id="UP000077315">
    <property type="component" value="Unassembled WGS sequence"/>
</dbReference>
<feature type="domain" description="Ubiquitin-like" evidence="2">
    <location>
        <begin position="29"/>
        <end position="105"/>
    </location>
</feature>
<accession>A0A162N632</accession>
<reference evidence="4" key="1">
    <citation type="submission" date="2015-06" db="EMBL/GenBank/DDBJ databases">
        <title>Expansion of signal transduction pathways in fungi by whole-genome duplication.</title>
        <authorList>
            <consortium name="DOE Joint Genome Institute"/>
            <person name="Corrochano L.M."/>
            <person name="Kuo A."/>
            <person name="Marcet-Houben M."/>
            <person name="Polaino S."/>
            <person name="Salamov A."/>
            <person name="Villalobos J.M."/>
            <person name="Alvarez M.I."/>
            <person name="Avalos J."/>
            <person name="Benito E.P."/>
            <person name="Benoit I."/>
            <person name="Burger G."/>
            <person name="Camino L.P."/>
            <person name="Canovas D."/>
            <person name="Cerda-Olmedo E."/>
            <person name="Cheng J.-F."/>
            <person name="Dominguez A."/>
            <person name="Elias M."/>
            <person name="Eslava A.P."/>
            <person name="Glaser F."/>
            <person name="Grimwood J."/>
            <person name="Gutierrez G."/>
            <person name="Heitman J."/>
            <person name="Henrissat B."/>
            <person name="Iturriaga E.A."/>
            <person name="Lang B.F."/>
            <person name="Lavin J.L."/>
            <person name="Lee S."/>
            <person name="Li W."/>
            <person name="Lindquist E."/>
            <person name="Lopez-Garcia S."/>
            <person name="Luque E.M."/>
            <person name="Marcos A.T."/>
            <person name="Martin J."/>
            <person name="McCluskey K."/>
            <person name="Medina H.R."/>
            <person name="Miralles-Duran A."/>
            <person name="Miyazaki A."/>
            <person name="Munoz-Torres E."/>
            <person name="Oguiza J.A."/>
            <person name="Ohm R."/>
            <person name="Olmedo M."/>
            <person name="Orejas M."/>
            <person name="Ortiz-Castellanos L."/>
            <person name="Pisabarro A.G."/>
            <person name="Rodriguez-Romero J."/>
            <person name="Ruiz-Herrera J."/>
            <person name="Ruiz-Vazquez R."/>
            <person name="Sanz C."/>
            <person name="Schackwitz W."/>
            <person name="Schmutz J."/>
            <person name="Shahriari M."/>
            <person name="Shelest E."/>
            <person name="Silva-Franco F."/>
            <person name="Soanes D."/>
            <person name="Syed K."/>
            <person name="Tagua V.G."/>
            <person name="Talbot N.J."/>
            <person name="Thon M."/>
            <person name="De vries R.P."/>
            <person name="Wiebenga A."/>
            <person name="Yadav J.S."/>
            <person name="Braun E.L."/>
            <person name="Baker S."/>
            <person name="Garre V."/>
            <person name="Horwitz B."/>
            <person name="Torres-Martinez S."/>
            <person name="Idnurm A."/>
            <person name="Herrera-Estrella A."/>
            <person name="Gabaldon T."/>
            <person name="Grigoriev I.V."/>
        </authorList>
    </citation>
    <scope>NUCLEOTIDE SEQUENCE [LARGE SCALE GENOMIC DNA]</scope>
    <source>
        <strain evidence="4">NRRL 1555(-)</strain>
    </source>
</reference>
<dbReference type="AlphaFoldDB" id="A0A162N632"/>
<evidence type="ECO:0000313" key="4">
    <source>
        <dbReference type="Proteomes" id="UP000077315"/>
    </source>
</evidence>
<evidence type="ECO:0000259" key="2">
    <source>
        <dbReference type="PROSITE" id="PS50053"/>
    </source>
</evidence>
<dbReference type="SUPFAM" id="SSF54236">
    <property type="entry name" value="Ubiquitin-like"/>
    <property type="match status" value="1"/>
</dbReference>
<protein>
    <recommendedName>
        <fullName evidence="2">Ubiquitin-like domain-containing protein</fullName>
    </recommendedName>
</protein>
<dbReference type="InterPro" id="IPR000626">
    <property type="entry name" value="Ubiquitin-like_dom"/>
</dbReference>
<dbReference type="STRING" id="763407.A0A162N632"/>
<dbReference type="GeneID" id="29000305"/>
<feature type="region of interest" description="Disordered" evidence="1">
    <location>
        <begin position="1"/>
        <end position="23"/>
    </location>
</feature>
<feature type="region of interest" description="Disordered" evidence="1">
    <location>
        <begin position="393"/>
        <end position="458"/>
    </location>
</feature>
<evidence type="ECO:0000256" key="1">
    <source>
        <dbReference type="SAM" id="MobiDB-lite"/>
    </source>
</evidence>
<dbReference type="InterPro" id="IPR029071">
    <property type="entry name" value="Ubiquitin-like_domsf"/>
</dbReference>
<dbReference type="GO" id="GO:0031593">
    <property type="term" value="F:polyubiquitin modification-dependent protein binding"/>
    <property type="evidence" value="ECO:0007669"/>
    <property type="project" value="TreeGrafter"/>
</dbReference>
<feature type="compositionally biased region" description="Basic and acidic residues" evidence="1">
    <location>
        <begin position="447"/>
        <end position="458"/>
    </location>
</feature>
<evidence type="ECO:0000313" key="3">
    <source>
        <dbReference type="EMBL" id="OAD71568.1"/>
    </source>
</evidence>
<dbReference type="InParanoid" id="A0A162N632"/>
<sequence>MSETHNDAKRSNSRTSSTLPDAHHQVNVMALQIKSLEQRTHAVTVPRNASVLHLKSEIETVFAVDTGRQRLIFQGKVLKDDKQLADYANLDDGKVIHLVVRPVDAPQNPMNDEPRSQSSRRAFSRGLPRNLPPLSSRFPMMEGYTLITVDTSMGDMSEASSLISSVMSGISGIGPGYTGRSRPTTTNTATGGGANTTGGDHAGNRASAESRSGISSLNRWPFAFSLGQNPSDLPPASIAGAFESRTPAGIPFPSSVEVRLVRTMNSIRNVREMLEAPLSEEVPVNPVISNSSHEQTQHIRSRLQSGGNRQAAQVGVVVRELAELMELAVPQLNSMADALQEEGEEDNTEANERQFTIYQRTLRTARIVQGMSMIHHLIGSVLGNADIDAQSPQEAAVPEVSTAFSLSPTTEKPSSASHVRKMKRKFETDGVVSSKKHKEEEDEATSEEEKGKGKEKTD</sequence>
<proteinExistence type="predicted"/>
<dbReference type="PANTHER" id="PTHR15204:SF0">
    <property type="entry name" value="LARGE PROLINE-RICH PROTEIN BAG6"/>
    <property type="match status" value="1"/>
</dbReference>
<dbReference type="PANTHER" id="PTHR15204">
    <property type="entry name" value="LARGE PROLINE-RICH PROTEIN BAG6"/>
    <property type="match status" value="1"/>
</dbReference>
<feature type="region of interest" description="Disordered" evidence="1">
    <location>
        <begin position="175"/>
        <end position="212"/>
    </location>
</feature>
<name>A0A162N632_PHYB8</name>
<dbReference type="SMART" id="SM00213">
    <property type="entry name" value="UBQ"/>
    <property type="match status" value="1"/>
</dbReference>
<dbReference type="OrthoDB" id="419317at2759"/>
<feature type="region of interest" description="Disordered" evidence="1">
    <location>
        <begin position="102"/>
        <end position="131"/>
    </location>
</feature>
<dbReference type="Pfam" id="PF00240">
    <property type="entry name" value="ubiquitin"/>
    <property type="match status" value="1"/>
</dbReference>
<dbReference type="RefSeq" id="XP_018289608.1">
    <property type="nucleotide sequence ID" value="XM_018439399.1"/>
</dbReference>
<dbReference type="PROSITE" id="PS50053">
    <property type="entry name" value="UBIQUITIN_2"/>
    <property type="match status" value="1"/>
</dbReference>
<organism evidence="3 4">
    <name type="scientific">Phycomyces blakesleeanus (strain ATCC 8743b / DSM 1359 / FGSC 10004 / NBRC 33097 / NRRL 1555)</name>
    <dbReference type="NCBI Taxonomy" id="763407"/>
    <lineage>
        <taxon>Eukaryota</taxon>
        <taxon>Fungi</taxon>
        <taxon>Fungi incertae sedis</taxon>
        <taxon>Mucoromycota</taxon>
        <taxon>Mucoromycotina</taxon>
        <taxon>Mucoromycetes</taxon>
        <taxon>Mucorales</taxon>
        <taxon>Phycomycetaceae</taxon>
        <taxon>Phycomyces</taxon>
    </lineage>
</organism>
<dbReference type="Gene3D" id="3.10.20.90">
    <property type="entry name" value="Phosphatidylinositol 3-kinase Catalytic Subunit, Chain A, domain 1"/>
    <property type="match status" value="1"/>
</dbReference>
<dbReference type="VEuPathDB" id="FungiDB:PHYBLDRAFT_187590"/>
<dbReference type="EMBL" id="KV440985">
    <property type="protein sequence ID" value="OAD71568.1"/>
    <property type="molecule type" value="Genomic_DNA"/>
</dbReference>
<dbReference type="GO" id="GO:0036503">
    <property type="term" value="P:ERAD pathway"/>
    <property type="evidence" value="ECO:0007669"/>
    <property type="project" value="TreeGrafter"/>
</dbReference>
<feature type="compositionally biased region" description="Basic and acidic residues" evidence="1">
    <location>
        <begin position="1"/>
        <end position="10"/>
    </location>
</feature>
<keyword evidence="4" id="KW-1185">Reference proteome</keyword>
<dbReference type="GO" id="GO:0071818">
    <property type="term" value="C:BAT3 complex"/>
    <property type="evidence" value="ECO:0007669"/>
    <property type="project" value="TreeGrafter"/>
</dbReference>
<dbReference type="GO" id="GO:0051787">
    <property type="term" value="F:misfolded protein binding"/>
    <property type="evidence" value="ECO:0007669"/>
    <property type="project" value="TreeGrafter"/>
</dbReference>
<feature type="compositionally biased region" description="Polar residues" evidence="1">
    <location>
        <begin position="402"/>
        <end position="417"/>
    </location>
</feature>